<dbReference type="GO" id="GO:0006457">
    <property type="term" value="P:protein folding"/>
    <property type="evidence" value="ECO:0000318"/>
    <property type="project" value="GO_Central"/>
</dbReference>
<dbReference type="AlphaFoldDB" id="A0A0A0K2J0"/>
<dbReference type="OrthoDB" id="5511210at2759"/>
<dbReference type="eggNOG" id="KOG0710">
    <property type="taxonomic scope" value="Eukaryota"/>
</dbReference>
<keyword evidence="1" id="KW-0346">Stress response</keyword>
<comment type="similarity">
    <text evidence="2 3">Belongs to the small heat shock protein (HSP20) family.</text>
</comment>
<keyword evidence="4" id="KW-0732">Signal</keyword>
<feature type="chain" id="PRO_5001964736" evidence="4">
    <location>
        <begin position="30"/>
        <end position="197"/>
    </location>
</feature>
<keyword evidence="7" id="KW-1185">Reference proteome</keyword>
<dbReference type="Gramene" id="KGN43890">
    <property type="protein sequence ID" value="KGN43890"/>
    <property type="gene ID" value="Csa_7G072770"/>
</dbReference>
<dbReference type="GO" id="GO:0051082">
    <property type="term" value="F:unfolded protein binding"/>
    <property type="evidence" value="ECO:0000318"/>
    <property type="project" value="GO_Central"/>
</dbReference>
<dbReference type="CDD" id="cd06472">
    <property type="entry name" value="ACD_ScHsp26_like"/>
    <property type="match status" value="1"/>
</dbReference>
<gene>
    <name evidence="6" type="ORF">Csa_7G072770</name>
</gene>
<accession>A0A0A0K2J0</accession>
<dbReference type="InterPro" id="IPR002068">
    <property type="entry name" value="A-crystallin/Hsp20_dom"/>
</dbReference>
<protein>
    <submittedName>
        <fullName evidence="6">Heat-shock protein</fullName>
    </submittedName>
</protein>
<reference evidence="6 7" key="2">
    <citation type="journal article" date="2009" name="PLoS ONE">
        <title>An integrated genetic and cytogenetic map of the cucumber genome.</title>
        <authorList>
            <person name="Ren Y."/>
            <person name="Zhang Z."/>
            <person name="Liu J."/>
            <person name="Staub J.E."/>
            <person name="Han Y."/>
            <person name="Cheng Z."/>
            <person name="Li X."/>
            <person name="Lu J."/>
            <person name="Miao H."/>
            <person name="Kang H."/>
            <person name="Xie B."/>
            <person name="Gu X."/>
            <person name="Wang X."/>
            <person name="Du Y."/>
            <person name="Jin W."/>
            <person name="Huang S."/>
        </authorList>
    </citation>
    <scope>NUCLEOTIDE SEQUENCE [LARGE SCALE GENOMIC DNA]</scope>
    <source>
        <strain evidence="7">cv. 9930</strain>
    </source>
</reference>
<dbReference type="SUPFAM" id="SSF49764">
    <property type="entry name" value="HSP20-like chaperones"/>
    <property type="match status" value="1"/>
</dbReference>
<dbReference type="Proteomes" id="UP000029981">
    <property type="component" value="Chromosome 7"/>
</dbReference>
<evidence type="ECO:0000256" key="2">
    <source>
        <dbReference type="PROSITE-ProRule" id="PRU00285"/>
    </source>
</evidence>
<dbReference type="Pfam" id="PF00011">
    <property type="entry name" value="HSP20"/>
    <property type="match status" value="1"/>
</dbReference>
<feature type="domain" description="SHSP" evidence="5">
    <location>
        <begin position="64"/>
        <end position="180"/>
    </location>
</feature>
<dbReference type="STRING" id="3659.A0A0A0K2J0"/>
<dbReference type="GO" id="GO:0051259">
    <property type="term" value="P:protein complex oligomerization"/>
    <property type="evidence" value="ECO:0000318"/>
    <property type="project" value="GO_Central"/>
</dbReference>
<organism evidence="6 7">
    <name type="scientific">Cucumis sativus</name>
    <name type="common">Cucumber</name>
    <dbReference type="NCBI Taxonomy" id="3659"/>
    <lineage>
        <taxon>Eukaryota</taxon>
        <taxon>Viridiplantae</taxon>
        <taxon>Streptophyta</taxon>
        <taxon>Embryophyta</taxon>
        <taxon>Tracheophyta</taxon>
        <taxon>Spermatophyta</taxon>
        <taxon>Magnoliopsida</taxon>
        <taxon>eudicotyledons</taxon>
        <taxon>Gunneridae</taxon>
        <taxon>Pentapetalae</taxon>
        <taxon>rosids</taxon>
        <taxon>fabids</taxon>
        <taxon>Cucurbitales</taxon>
        <taxon>Cucurbitaceae</taxon>
        <taxon>Benincaseae</taxon>
        <taxon>Cucumis</taxon>
    </lineage>
</organism>
<reference evidence="6 7" key="1">
    <citation type="journal article" date="2009" name="Nat. Genet.">
        <title>The genome of the cucumber, Cucumis sativus L.</title>
        <authorList>
            <person name="Huang S."/>
            <person name="Li R."/>
            <person name="Zhang Z."/>
            <person name="Li L."/>
            <person name="Gu X."/>
            <person name="Fan W."/>
            <person name="Lucas W.J."/>
            <person name="Wang X."/>
            <person name="Xie B."/>
            <person name="Ni P."/>
            <person name="Ren Y."/>
            <person name="Zhu H."/>
            <person name="Li J."/>
            <person name="Lin K."/>
            <person name="Jin W."/>
            <person name="Fei Z."/>
            <person name="Li G."/>
            <person name="Staub J."/>
            <person name="Kilian A."/>
            <person name="van der Vossen E.A."/>
            <person name="Wu Y."/>
            <person name="Guo J."/>
            <person name="He J."/>
            <person name="Jia Z."/>
            <person name="Ren Y."/>
            <person name="Tian G."/>
            <person name="Lu Y."/>
            <person name="Ruan J."/>
            <person name="Qian W."/>
            <person name="Wang M."/>
            <person name="Huang Q."/>
            <person name="Li B."/>
            <person name="Xuan Z."/>
            <person name="Cao J."/>
            <person name="Asan"/>
            <person name="Wu Z."/>
            <person name="Zhang J."/>
            <person name="Cai Q."/>
            <person name="Bai Y."/>
            <person name="Zhao B."/>
            <person name="Han Y."/>
            <person name="Li Y."/>
            <person name="Li X."/>
            <person name="Wang S."/>
            <person name="Shi Q."/>
            <person name="Liu S."/>
            <person name="Cho W.K."/>
            <person name="Kim J.Y."/>
            <person name="Xu Y."/>
            <person name="Heller-Uszynska K."/>
            <person name="Miao H."/>
            <person name="Cheng Z."/>
            <person name="Zhang S."/>
            <person name="Wu J."/>
            <person name="Yang Y."/>
            <person name="Kang H."/>
            <person name="Li M."/>
            <person name="Liang H."/>
            <person name="Ren X."/>
            <person name="Shi Z."/>
            <person name="Wen M."/>
            <person name="Jian M."/>
            <person name="Yang H."/>
            <person name="Zhang G."/>
            <person name="Yang Z."/>
            <person name="Chen R."/>
            <person name="Liu S."/>
            <person name="Li J."/>
            <person name="Ma L."/>
            <person name="Liu H."/>
            <person name="Zhou Y."/>
            <person name="Zhao J."/>
            <person name="Fang X."/>
            <person name="Li G."/>
            <person name="Fang L."/>
            <person name="Li Y."/>
            <person name="Liu D."/>
            <person name="Zheng H."/>
            <person name="Zhang Y."/>
            <person name="Qin N."/>
            <person name="Li Z."/>
            <person name="Yang G."/>
            <person name="Yang S."/>
            <person name="Bolund L."/>
            <person name="Kristiansen K."/>
            <person name="Zheng H."/>
            <person name="Li S."/>
            <person name="Zhang X."/>
            <person name="Yang H."/>
            <person name="Wang J."/>
            <person name="Sun R."/>
            <person name="Zhang B."/>
            <person name="Jiang S."/>
            <person name="Wang J."/>
            <person name="Du Y."/>
            <person name="Li S."/>
        </authorList>
    </citation>
    <scope>NUCLEOTIDE SEQUENCE [LARGE SCALE GENOMIC DNA]</scope>
    <source>
        <strain evidence="7">cv. 9930</strain>
    </source>
</reference>
<evidence type="ECO:0000256" key="4">
    <source>
        <dbReference type="SAM" id="SignalP"/>
    </source>
</evidence>
<sequence>MAMMGLPRNSLFLILGLAFYFFATQQANALMPYRSIWDIMQPGGYSEDPFRILEQSPLSVPKSAVDTLAVARADWKETETEHVIWMDIPGIKREDLKIEVEENRVLRISGEMKGEAEVAGERWHRAERMSSSGKFWRQFRLPGNADMEGIKAHLENGVLKVIVPKLPQEKKKEAKVVKIEEGAKSGGEDLKATKAAM</sequence>
<evidence type="ECO:0000256" key="1">
    <source>
        <dbReference type="ARBA" id="ARBA00023016"/>
    </source>
</evidence>
<dbReference type="GO" id="GO:0009408">
    <property type="term" value="P:response to heat"/>
    <property type="evidence" value="ECO:0000318"/>
    <property type="project" value="GO_Central"/>
</dbReference>
<dbReference type="GO" id="GO:0009651">
    <property type="term" value="P:response to salt stress"/>
    <property type="evidence" value="ECO:0000318"/>
    <property type="project" value="GO_Central"/>
</dbReference>
<dbReference type="InterPro" id="IPR008978">
    <property type="entry name" value="HSP20-like_chaperone"/>
</dbReference>
<name>A0A0A0K2J0_CUCSA</name>
<evidence type="ECO:0000313" key="6">
    <source>
        <dbReference type="EMBL" id="KGN43890.1"/>
    </source>
</evidence>
<evidence type="ECO:0000259" key="5">
    <source>
        <dbReference type="PROSITE" id="PS01031"/>
    </source>
</evidence>
<dbReference type="GO" id="GO:0042542">
    <property type="term" value="P:response to hydrogen peroxide"/>
    <property type="evidence" value="ECO:0000318"/>
    <property type="project" value="GO_Central"/>
</dbReference>
<dbReference type="OMA" id="ARADWME"/>
<reference evidence="6 7" key="3">
    <citation type="journal article" date="2010" name="BMC Genomics">
        <title>Transcriptome sequencing and comparative analysis of cucumber flowers with different sex types.</title>
        <authorList>
            <person name="Guo S."/>
            <person name="Zheng Y."/>
            <person name="Joung J.G."/>
            <person name="Liu S."/>
            <person name="Zhang Z."/>
            <person name="Crasta O.R."/>
            <person name="Sobral B.W."/>
            <person name="Xu Y."/>
            <person name="Huang S."/>
            <person name="Fei Z."/>
        </authorList>
    </citation>
    <scope>NUCLEOTIDE SEQUENCE [LARGE SCALE GENOMIC DNA]</scope>
    <source>
        <strain evidence="7">cv. 9930</strain>
    </source>
</reference>
<reference evidence="6 7" key="4">
    <citation type="journal article" date="2011" name="BMC Genomics">
        <title>RNA-Seq improves annotation of protein-coding genes in the cucumber genome.</title>
        <authorList>
            <person name="Li Z."/>
            <person name="Zhang Z."/>
            <person name="Yan P."/>
            <person name="Huang S."/>
            <person name="Fei Z."/>
            <person name="Lin K."/>
        </authorList>
    </citation>
    <scope>NUCLEOTIDE SEQUENCE [LARGE SCALE GENOMIC DNA]</scope>
    <source>
        <strain evidence="7">cv. 9930</strain>
    </source>
</reference>
<dbReference type="Gene3D" id="2.60.40.790">
    <property type="match status" value="1"/>
</dbReference>
<dbReference type="PANTHER" id="PTHR11527">
    <property type="entry name" value="HEAT-SHOCK PROTEIN 20 FAMILY MEMBER"/>
    <property type="match status" value="1"/>
</dbReference>
<dbReference type="PROSITE" id="PS01031">
    <property type="entry name" value="SHSP"/>
    <property type="match status" value="1"/>
</dbReference>
<feature type="signal peptide" evidence="4">
    <location>
        <begin position="1"/>
        <end position="29"/>
    </location>
</feature>
<proteinExistence type="inferred from homology"/>
<dbReference type="InterPro" id="IPR031107">
    <property type="entry name" value="Small_HSP"/>
</dbReference>
<evidence type="ECO:0000313" key="7">
    <source>
        <dbReference type="Proteomes" id="UP000029981"/>
    </source>
</evidence>
<evidence type="ECO:0000256" key="3">
    <source>
        <dbReference type="RuleBase" id="RU003616"/>
    </source>
</evidence>
<dbReference type="EMBL" id="CM002928">
    <property type="protein sequence ID" value="KGN43890.1"/>
    <property type="molecule type" value="Genomic_DNA"/>
</dbReference>
<dbReference type="KEGG" id="csv:101220889"/>